<evidence type="ECO:0000313" key="2">
    <source>
        <dbReference type="WBParaSite" id="JU765_v2.g4006.t1"/>
    </source>
</evidence>
<protein>
    <submittedName>
        <fullName evidence="2">HMG box domain-containing protein</fullName>
    </submittedName>
</protein>
<name>A0AC34R6I3_9BILA</name>
<organism evidence="1 2">
    <name type="scientific">Panagrolaimus sp. JU765</name>
    <dbReference type="NCBI Taxonomy" id="591449"/>
    <lineage>
        <taxon>Eukaryota</taxon>
        <taxon>Metazoa</taxon>
        <taxon>Ecdysozoa</taxon>
        <taxon>Nematoda</taxon>
        <taxon>Chromadorea</taxon>
        <taxon>Rhabditida</taxon>
        <taxon>Tylenchina</taxon>
        <taxon>Panagrolaimomorpha</taxon>
        <taxon>Panagrolaimoidea</taxon>
        <taxon>Panagrolaimidae</taxon>
        <taxon>Panagrolaimus</taxon>
    </lineage>
</organism>
<sequence>MSSRRKATPVRLSSQSPAGLSLLSTVKSQTTKREEDLGLLLISSVTASTSKTEEQSQPSSSKKMIEDNLHIDCMKKSQHNSEFEPIIDTSGNHLGRNSPDNSVASPPGPTSSVKSTASNASHHTSTSDSSAQSDLPDILAQTDHSCTVLIDGHALREIINSAGTQNAKLELLSGIIQQLNTIKDRVVNEETVKKEIEEVEKNNFLNNVESSSPQTSPIQKMANLGMDEMLRQQFLMQQHNQRYLALANMIQMAQATTTSPTPGNFNFLFPPANYDFLSNPAMLNPLAAANQSLLAHNLAAQFAAQTPKSSSAGNSADLQRMPLVPESPLNLSKFKTESMEQNKNAMMAAMLGRNMSGSPNGLTNFENTDESNVTANTSPVSSGCTTPRTTSVDANTTPSVRISAPKSPNHIKRPMNAFMVWARDERRKILKACPDMHNSNISKILGSKWKEMSFAEKQPYYEEQSRLSKLHMEKHPDYRYRPRPKRTCMVDGKKVRINEYKNIMKSKTGHNNNNPNLANKNSWENQSSPDGQTAGSPGASSNSSITTGLDLLSNSSLLVDLANHHHQQFQRNSQLLHGE</sequence>
<accession>A0AC34R6I3</accession>
<evidence type="ECO:0000313" key="1">
    <source>
        <dbReference type="Proteomes" id="UP000887576"/>
    </source>
</evidence>
<proteinExistence type="predicted"/>
<reference evidence="2" key="1">
    <citation type="submission" date="2022-11" db="UniProtKB">
        <authorList>
            <consortium name="WormBaseParasite"/>
        </authorList>
    </citation>
    <scope>IDENTIFICATION</scope>
</reference>
<dbReference type="Proteomes" id="UP000887576">
    <property type="component" value="Unplaced"/>
</dbReference>
<dbReference type="WBParaSite" id="JU765_v2.g4006.t1">
    <property type="protein sequence ID" value="JU765_v2.g4006.t1"/>
    <property type="gene ID" value="JU765_v2.g4006"/>
</dbReference>